<proteinExistence type="predicted"/>
<sequence length="435" mass="49053">MSQRGKRKGLRRLHDQVQQHLPALKSLGHVPSAAVITSVLELKLDTTTMFEWQRHSQDESHVPHYEKLMDFIDQRAQASVVYSQPYKKNDSLPLTKKYLPKQVPSFPTTATNSSSDCVLCKSEKHPHYICTKFKEISYDKKGVLKCQESRDLPTQPVLFDDKRKHLSDLKLSDPNFGIPSQVDALLGGVHQALKPSVTSYQVSVSSVDDILLKFWEIVEARNSDATLSLEERTVLSHFQMTHSRSPEGRFIVTLPKKPIAKSIGESRSQAESSTTTKMRPVFDASAKSETGISLNDTLFVGPTVHPTLVDVLLRFRLHRIALTTDVTKMYRAIQLADIDKDLHRYVWHSNPEDTLSDYRITCVTFGISDSSFAANVTLKQNAIDWAHKYPLAAKAVKQSFYIDDDLTGADTVYEAISLHYELQQLISCGTTVYQS</sequence>
<protein>
    <submittedName>
        <fullName evidence="1">Uncharacterized protein</fullName>
    </submittedName>
</protein>
<organism evidence="1">
    <name type="scientific">Amphimedon queenslandica</name>
    <name type="common">Sponge</name>
    <dbReference type="NCBI Taxonomy" id="400682"/>
    <lineage>
        <taxon>Eukaryota</taxon>
        <taxon>Metazoa</taxon>
        <taxon>Porifera</taxon>
        <taxon>Demospongiae</taxon>
        <taxon>Heteroscleromorpha</taxon>
        <taxon>Haplosclerida</taxon>
        <taxon>Niphatidae</taxon>
        <taxon>Amphimedon</taxon>
    </lineage>
</organism>
<dbReference type="SUPFAM" id="SSF56672">
    <property type="entry name" value="DNA/RNA polymerases"/>
    <property type="match status" value="1"/>
</dbReference>
<dbReference type="OrthoDB" id="8046937at2759"/>
<dbReference type="EnsemblMetazoa" id="Aqu2.1.43170_001">
    <property type="protein sequence ID" value="Aqu2.1.43170_001"/>
    <property type="gene ID" value="Aqu2.1.43170"/>
</dbReference>
<dbReference type="eggNOG" id="KOG0017">
    <property type="taxonomic scope" value="Eukaryota"/>
</dbReference>
<dbReference type="InParanoid" id="A0A1X7VTJ9"/>
<dbReference type="PANTHER" id="PTHR47331">
    <property type="entry name" value="PHD-TYPE DOMAIN-CONTAINING PROTEIN"/>
    <property type="match status" value="1"/>
</dbReference>
<reference evidence="1" key="1">
    <citation type="submission" date="2017-05" db="UniProtKB">
        <authorList>
            <consortium name="EnsemblMetazoa"/>
        </authorList>
    </citation>
    <scope>IDENTIFICATION</scope>
</reference>
<dbReference type="InterPro" id="IPR043502">
    <property type="entry name" value="DNA/RNA_pol_sf"/>
</dbReference>
<accession>A0A1X7VTJ9</accession>
<dbReference type="AlphaFoldDB" id="A0A1X7VTJ9"/>
<evidence type="ECO:0000313" key="1">
    <source>
        <dbReference type="EnsemblMetazoa" id="Aqu2.1.43170_001"/>
    </source>
</evidence>
<name>A0A1X7VTJ9_AMPQE</name>